<evidence type="ECO:0000313" key="2">
    <source>
        <dbReference type="EMBL" id="KAJ8065192.1"/>
    </source>
</evidence>
<dbReference type="OrthoDB" id="3559985at2759"/>
<feature type="compositionally biased region" description="Low complexity" evidence="1">
    <location>
        <begin position="184"/>
        <end position="201"/>
    </location>
</feature>
<dbReference type="Proteomes" id="UP001152300">
    <property type="component" value="Unassembled WGS sequence"/>
</dbReference>
<feature type="compositionally biased region" description="Basic residues" evidence="1">
    <location>
        <begin position="17"/>
        <end position="27"/>
    </location>
</feature>
<sequence length="338" mass="37808">MQNSTSRRAAESDTKNSRSRQPAKRARAPSDSDSSEPNFDDSKLYNDRPLEAYFDAKRDYQATLARTPRGYGYDSDTDDMKEFKETAEIAKKMLKSPEKTHSSRKERAPAETPRATSSRTSTTNSRKERTPAESSRKERTPPDSSRSERTPARSNTNTDNVKAMSSLKLSNPPRDRSDTRKQAPPSSRSGPISSGSSSSTSKARETTTPSRPKTYETRSSPSQRTHKTGFKISPGRDYTLESYPKDHEDAERRGKTHYVCLVSRSCRELHITMLRDVEQHLRDFHWEALGGSSGYSNSEARGMERKEKKEGERPKVREVAGSGSGKGVGESSKSAGRR</sequence>
<keyword evidence="3" id="KW-1185">Reference proteome</keyword>
<protein>
    <submittedName>
        <fullName evidence="2">Uncharacterized protein</fullName>
    </submittedName>
</protein>
<organism evidence="2 3">
    <name type="scientific">Sclerotinia nivalis</name>
    <dbReference type="NCBI Taxonomy" id="352851"/>
    <lineage>
        <taxon>Eukaryota</taxon>
        <taxon>Fungi</taxon>
        <taxon>Dikarya</taxon>
        <taxon>Ascomycota</taxon>
        <taxon>Pezizomycotina</taxon>
        <taxon>Leotiomycetes</taxon>
        <taxon>Helotiales</taxon>
        <taxon>Sclerotiniaceae</taxon>
        <taxon>Sclerotinia</taxon>
    </lineage>
</organism>
<dbReference type="EMBL" id="JAPEIS010000006">
    <property type="protein sequence ID" value="KAJ8065192.1"/>
    <property type="molecule type" value="Genomic_DNA"/>
</dbReference>
<feature type="region of interest" description="Disordered" evidence="1">
    <location>
        <begin position="63"/>
        <end position="253"/>
    </location>
</feature>
<feature type="compositionally biased region" description="Basic and acidic residues" evidence="1">
    <location>
        <begin position="125"/>
        <end position="151"/>
    </location>
</feature>
<reference evidence="2" key="1">
    <citation type="submission" date="2022-11" db="EMBL/GenBank/DDBJ databases">
        <title>Genome Resource of Sclerotinia nivalis Strain SnTB1, a Plant Pathogen Isolated from American Ginseng.</title>
        <authorList>
            <person name="Fan S."/>
        </authorList>
    </citation>
    <scope>NUCLEOTIDE SEQUENCE</scope>
    <source>
        <strain evidence="2">SnTB1</strain>
    </source>
</reference>
<feature type="compositionally biased region" description="Low complexity" evidence="1">
    <location>
        <begin position="329"/>
        <end position="338"/>
    </location>
</feature>
<feature type="compositionally biased region" description="Basic and acidic residues" evidence="1">
    <location>
        <begin position="243"/>
        <end position="253"/>
    </location>
</feature>
<proteinExistence type="predicted"/>
<name>A0A9X0DKQ4_9HELO</name>
<feature type="compositionally biased region" description="Basic and acidic residues" evidence="1">
    <location>
        <begin position="301"/>
        <end position="318"/>
    </location>
</feature>
<feature type="compositionally biased region" description="Basic and acidic residues" evidence="1">
    <location>
        <begin position="78"/>
        <end position="109"/>
    </location>
</feature>
<evidence type="ECO:0000313" key="3">
    <source>
        <dbReference type="Proteomes" id="UP001152300"/>
    </source>
</evidence>
<feature type="region of interest" description="Disordered" evidence="1">
    <location>
        <begin position="1"/>
        <end position="47"/>
    </location>
</feature>
<accession>A0A9X0DKQ4</accession>
<feature type="compositionally biased region" description="Polar residues" evidence="1">
    <location>
        <begin position="206"/>
        <end position="223"/>
    </location>
</feature>
<gene>
    <name evidence="2" type="ORF">OCU04_005902</name>
</gene>
<feature type="compositionally biased region" description="Low complexity" evidence="1">
    <location>
        <begin position="112"/>
        <end position="124"/>
    </location>
</feature>
<feature type="region of interest" description="Disordered" evidence="1">
    <location>
        <begin position="288"/>
        <end position="338"/>
    </location>
</feature>
<dbReference type="AlphaFoldDB" id="A0A9X0DKQ4"/>
<comment type="caution">
    <text evidence="2">The sequence shown here is derived from an EMBL/GenBank/DDBJ whole genome shotgun (WGS) entry which is preliminary data.</text>
</comment>
<evidence type="ECO:0000256" key="1">
    <source>
        <dbReference type="SAM" id="MobiDB-lite"/>
    </source>
</evidence>